<dbReference type="EMBL" id="UINC01053496">
    <property type="protein sequence ID" value="SVB70074.1"/>
    <property type="molecule type" value="Genomic_DNA"/>
</dbReference>
<gene>
    <name evidence="1" type="ORF">METZ01_LOCUS222928</name>
</gene>
<dbReference type="Gene3D" id="3.20.20.140">
    <property type="entry name" value="Metal-dependent hydrolases"/>
    <property type="match status" value="1"/>
</dbReference>
<dbReference type="InterPro" id="IPR032466">
    <property type="entry name" value="Metal_Hydrolase"/>
</dbReference>
<evidence type="ECO:0000313" key="1">
    <source>
        <dbReference type="EMBL" id="SVB70074.1"/>
    </source>
</evidence>
<dbReference type="AlphaFoldDB" id="A0A382G617"/>
<protein>
    <recommendedName>
        <fullName evidence="2">Amidohydrolase-related domain-containing protein</fullName>
    </recommendedName>
</protein>
<feature type="non-terminal residue" evidence="1">
    <location>
        <position position="190"/>
    </location>
</feature>
<organism evidence="1">
    <name type="scientific">marine metagenome</name>
    <dbReference type="NCBI Taxonomy" id="408172"/>
    <lineage>
        <taxon>unclassified sequences</taxon>
        <taxon>metagenomes</taxon>
        <taxon>ecological metagenomes</taxon>
    </lineage>
</organism>
<name>A0A382G617_9ZZZZ</name>
<evidence type="ECO:0008006" key="2">
    <source>
        <dbReference type="Google" id="ProtNLM"/>
    </source>
</evidence>
<reference evidence="1" key="1">
    <citation type="submission" date="2018-05" db="EMBL/GenBank/DDBJ databases">
        <authorList>
            <person name="Lanie J.A."/>
            <person name="Ng W.-L."/>
            <person name="Kazmierczak K.M."/>
            <person name="Andrzejewski T.M."/>
            <person name="Davidsen T.M."/>
            <person name="Wayne K.J."/>
            <person name="Tettelin H."/>
            <person name="Glass J.I."/>
            <person name="Rusch D."/>
            <person name="Podicherti R."/>
            <person name="Tsui H.-C.T."/>
            <person name="Winkler M.E."/>
        </authorList>
    </citation>
    <scope>NUCLEOTIDE SEQUENCE</scope>
</reference>
<proteinExistence type="predicted"/>
<sequence>MGATDPIISADCHIDLIWLPPKLFTENATRSLKGRMPYVTDGPDGPVWVSHSGAFFGLQNGMGSAGRKYVPGEIYRSDRMAAQGLYADGKKGIRRLTDPLLRIKDQDLDGVRGEVLYGILGAAERLGDPEAAVEMMRIYNDWLANFCGKHPGRFAGIASIPGSNMVSALQEIERVARRGVVKGLEIPSTA</sequence>
<accession>A0A382G617</accession>
<dbReference type="SUPFAM" id="SSF51556">
    <property type="entry name" value="Metallo-dependent hydrolases"/>
    <property type="match status" value="1"/>
</dbReference>